<gene>
    <name evidence="2" type="ORF">NDU88_003440</name>
</gene>
<feature type="region of interest" description="Disordered" evidence="1">
    <location>
        <begin position="1"/>
        <end position="24"/>
    </location>
</feature>
<feature type="compositionally biased region" description="Basic and acidic residues" evidence="1">
    <location>
        <begin position="1"/>
        <end position="11"/>
    </location>
</feature>
<organism evidence="2 3">
    <name type="scientific">Pleurodeles waltl</name>
    <name type="common">Iberian ribbed newt</name>
    <dbReference type="NCBI Taxonomy" id="8319"/>
    <lineage>
        <taxon>Eukaryota</taxon>
        <taxon>Metazoa</taxon>
        <taxon>Chordata</taxon>
        <taxon>Craniata</taxon>
        <taxon>Vertebrata</taxon>
        <taxon>Euteleostomi</taxon>
        <taxon>Amphibia</taxon>
        <taxon>Batrachia</taxon>
        <taxon>Caudata</taxon>
        <taxon>Salamandroidea</taxon>
        <taxon>Salamandridae</taxon>
        <taxon>Pleurodelinae</taxon>
        <taxon>Pleurodeles</taxon>
    </lineage>
</organism>
<dbReference type="EMBL" id="JANPWB010000013">
    <property type="protein sequence ID" value="KAJ1106037.1"/>
    <property type="molecule type" value="Genomic_DNA"/>
</dbReference>
<keyword evidence="3" id="KW-1185">Reference proteome</keyword>
<proteinExistence type="predicted"/>
<dbReference type="AlphaFoldDB" id="A0AAV7MUL1"/>
<accession>A0AAV7MUL1</accession>
<protein>
    <submittedName>
        <fullName evidence="2">Uncharacterized protein</fullName>
    </submittedName>
</protein>
<sequence>MNSGKDNERCAGRGTFQPLPASSRTCTCSSPTAPCSAGRGASQLHPAGSIPCTRSSPTAPCSAVQLRATRYSDIRRPTSGVPIVLPLSNRKPY</sequence>
<reference evidence="2" key="1">
    <citation type="journal article" date="2022" name="bioRxiv">
        <title>Sequencing and chromosome-scale assembly of the giantPleurodeles waltlgenome.</title>
        <authorList>
            <person name="Brown T."/>
            <person name="Elewa A."/>
            <person name="Iarovenko S."/>
            <person name="Subramanian E."/>
            <person name="Araus A.J."/>
            <person name="Petzold A."/>
            <person name="Susuki M."/>
            <person name="Suzuki K.-i.T."/>
            <person name="Hayashi T."/>
            <person name="Toyoda A."/>
            <person name="Oliveira C."/>
            <person name="Osipova E."/>
            <person name="Leigh N.D."/>
            <person name="Simon A."/>
            <person name="Yun M.H."/>
        </authorList>
    </citation>
    <scope>NUCLEOTIDE SEQUENCE</scope>
    <source>
        <strain evidence="2">20211129_DDA</strain>
        <tissue evidence="2">Liver</tissue>
    </source>
</reference>
<comment type="caution">
    <text evidence="2">The sequence shown here is derived from an EMBL/GenBank/DDBJ whole genome shotgun (WGS) entry which is preliminary data.</text>
</comment>
<evidence type="ECO:0000313" key="2">
    <source>
        <dbReference type="EMBL" id="KAJ1106037.1"/>
    </source>
</evidence>
<evidence type="ECO:0000256" key="1">
    <source>
        <dbReference type="SAM" id="MobiDB-lite"/>
    </source>
</evidence>
<evidence type="ECO:0000313" key="3">
    <source>
        <dbReference type="Proteomes" id="UP001066276"/>
    </source>
</evidence>
<dbReference type="Proteomes" id="UP001066276">
    <property type="component" value="Chromosome 9"/>
</dbReference>
<name>A0AAV7MUL1_PLEWA</name>